<keyword evidence="3" id="KW-1185">Reference proteome</keyword>
<feature type="compositionally biased region" description="Basic and acidic residues" evidence="1">
    <location>
        <begin position="1"/>
        <end position="11"/>
    </location>
</feature>
<evidence type="ECO:0000256" key="1">
    <source>
        <dbReference type="SAM" id="MobiDB-lite"/>
    </source>
</evidence>
<sequence length="125" mass="13226">MVVEARKDKGGRGSGPGPGSAPLRMETEEQAKAARQFKKSLDGDDGDGNDGGSGGGGGDDGDGYGEEGEGKQWIGLLLLAGCAGIYHTMQTQAGLTWSWKHFSYVRYVEPVVAAPVKRRESIQLR</sequence>
<proteinExistence type="predicted"/>
<accession>A0A830HUM7</accession>
<protein>
    <submittedName>
        <fullName evidence="2">Uncharacterized protein</fullName>
    </submittedName>
</protein>
<feature type="compositionally biased region" description="Gly residues" evidence="1">
    <location>
        <begin position="49"/>
        <end position="58"/>
    </location>
</feature>
<dbReference type="AlphaFoldDB" id="A0A830HUM7"/>
<reference evidence="2" key="1">
    <citation type="submission" date="2020-10" db="EMBL/GenBank/DDBJ databases">
        <title>Unveiling of a novel bifunctional photoreceptor, Dualchrome1, isolated from a cosmopolitan green alga.</title>
        <authorList>
            <person name="Suzuki S."/>
            <person name="Kawachi M."/>
        </authorList>
    </citation>
    <scope>NUCLEOTIDE SEQUENCE</scope>
    <source>
        <strain evidence="2">NIES 2893</strain>
    </source>
</reference>
<evidence type="ECO:0000313" key="2">
    <source>
        <dbReference type="EMBL" id="GHP10413.1"/>
    </source>
</evidence>
<dbReference type="EMBL" id="BNJQ01000029">
    <property type="protein sequence ID" value="GHP10413.1"/>
    <property type="molecule type" value="Genomic_DNA"/>
</dbReference>
<dbReference type="Proteomes" id="UP000660262">
    <property type="component" value="Unassembled WGS sequence"/>
</dbReference>
<organism evidence="2 3">
    <name type="scientific">Pycnococcus provasolii</name>
    <dbReference type="NCBI Taxonomy" id="41880"/>
    <lineage>
        <taxon>Eukaryota</taxon>
        <taxon>Viridiplantae</taxon>
        <taxon>Chlorophyta</taxon>
        <taxon>Pseudoscourfieldiophyceae</taxon>
        <taxon>Pseudoscourfieldiales</taxon>
        <taxon>Pycnococcaceae</taxon>
        <taxon>Pycnococcus</taxon>
    </lineage>
</organism>
<gene>
    <name evidence="2" type="ORF">PPROV_000914400</name>
</gene>
<feature type="region of interest" description="Disordered" evidence="1">
    <location>
        <begin position="1"/>
        <end position="67"/>
    </location>
</feature>
<evidence type="ECO:0000313" key="3">
    <source>
        <dbReference type="Proteomes" id="UP000660262"/>
    </source>
</evidence>
<name>A0A830HUM7_9CHLO</name>
<comment type="caution">
    <text evidence="2">The sequence shown here is derived from an EMBL/GenBank/DDBJ whole genome shotgun (WGS) entry which is preliminary data.</text>
</comment>